<evidence type="ECO:0000313" key="4">
    <source>
        <dbReference type="Proteomes" id="UP000258016"/>
    </source>
</evidence>
<organism evidence="3 4">
    <name type="scientific">Blastomonas fulva</name>
    <dbReference type="NCBI Taxonomy" id="1550728"/>
    <lineage>
        <taxon>Bacteria</taxon>
        <taxon>Pseudomonadati</taxon>
        <taxon>Pseudomonadota</taxon>
        <taxon>Alphaproteobacteria</taxon>
        <taxon>Sphingomonadales</taxon>
        <taxon>Sphingomonadaceae</taxon>
        <taxon>Blastomonas</taxon>
    </lineage>
</organism>
<dbReference type="SUPFAM" id="SSF53756">
    <property type="entry name" value="UDP-Glycosyltransferase/glycogen phosphorylase"/>
    <property type="match status" value="1"/>
</dbReference>
<dbReference type="InterPro" id="IPR050194">
    <property type="entry name" value="Glycosyltransferase_grp1"/>
</dbReference>
<dbReference type="Pfam" id="PF00534">
    <property type="entry name" value="Glycos_transf_1"/>
    <property type="match status" value="1"/>
</dbReference>
<gene>
    <name evidence="3" type="ORF">B5J99_05785</name>
</gene>
<evidence type="ECO:0000259" key="1">
    <source>
        <dbReference type="Pfam" id="PF00534"/>
    </source>
</evidence>
<feature type="domain" description="Glycosyl transferase family 1" evidence="1">
    <location>
        <begin position="209"/>
        <end position="376"/>
    </location>
</feature>
<protein>
    <recommendedName>
        <fullName evidence="5">Glycosyltransferase WbuB</fullName>
    </recommendedName>
</protein>
<dbReference type="EMBL" id="CP020083">
    <property type="protein sequence ID" value="ASR51039.1"/>
    <property type="molecule type" value="Genomic_DNA"/>
</dbReference>
<dbReference type="Gene3D" id="3.40.50.2000">
    <property type="entry name" value="Glycogen Phosphorylase B"/>
    <property type="match status" value="2"/>
</dbReference>
<evidence type="ECO:0008006" key="5">
    <source>
        <dbReference type="Google" id="ProtNLM"/>
    </source>
</evidence>
<dbReference type="PANTHER" id="PTHR45947">
    <property type="entry name" value="SULFOQUINOVOSYL TRANSFERASE SQD2"/>
    <property type="match status" value="1"/>
</dbReference>
<evidence type="ECO:0000313" key="3">
    <source>
        <dbReference type="EMBL" id="ASR51039.1"/>
    </source>
</evidence>
<evidence type="ECO:0000259" key="2">
    <source>
        <dbReference type="Pfam" id="PF13579"/>
    </source>
</evidence>
<proteinExistence type="predicted"/>
<name>A0ABN5B5K8_9SPHN</name>
<dbReference type="Pfam" id="PF13579">
    <property type="entry name" value="Glyco_trans_4_4"/>
    <property type="match status" value="1"/>
</dbReference>
<dbReference type="CDD" id="cd03794">
    <property type="entry name" value="GT4_WbuB-like"/>
    <property type="match status" value="1"/>
</dbReference>
<feature type="domain" description="Glycosyltransferase subfamily 4-like N-terminal" evidence="2">
    <location>
        <begin position="21"/>
        <end position="176"/>
    </location>
</feature>
<reference evidence="3 4" key="1">
    <citation type="submission" date="2017-03" db="EMBL/GenBank/DDBJ databases">
        <title>Complete genome sequence of Blastomonas fulva degrading microcsystin LR.</title>
        <authorList>
            <person name="Lee H.-g."/>
            <person name="Jin L."/>
            <person name="oh H.-M."/>
        </authorList>
    </citation>
    <scope>NUCLEOTIDE SEQUENCE [LARGE SCALE GENOMIC DNA]</scope>
    <source>
        <strain evidence="3 4">T2</strain>
    </source>
</reference>
<dbReference type="InterPro" id="IPR001296">
    <property type="entry name" value="Glyco_trans_1"/>
</dbReference>
<dbReference type="Proteomes" id="UP000258016">
    <property type="component" value="Chromosome"/>
</dbReference>
<sequence length="413" mass="45140">MRILMITTIYPSDPGASSYLTSELADAWQKAGHEVEVVVLQWAVAQASTPASITFPTGVRVHYFYPPQVRLFGKISERLLRWGLSSWLRKRQVLDALETESFDLVFTYSPLTAIASLASHFTGAGKAASCVYVVDFFPIAHRDIGLIPRGPIFDLAKWQETRLLQRFDAIACMSPANIAFLKAHYEILDSQTVFERMLWGQPPLASVRDRDAVRAQHGLDPKAKLALFGGQLVEGRGLDDIIGAARLAHQAGSDVHFLVLGDGRLRDMVEQEATSGLSKLTYLPPIDRDSYLQLASACDVGLVVTVSNTTVPTFPSKSIDYLRAGIPIAAATEAGTDFVTFIEQHSVGRATLAGDPAALLACVESASRLPGTREQIRDRCWQVCENYLSVDRAAGEIIETLALVAERKAPARA</sequence>
<dbReference type="PANTHER" id="PTHR45947:SF3">
    <property type="entry name" value="SULFOQUINOVOSYL TRANSFERASE SQD2"/>
    <property type="match status" value="1"/>
</dbReference>
<accession>A0ABN5B5K8</accession>
<dbReference type="InterPro" id="IPR028098">
    <property type="entry name" value="Glyco_trans_4-like_N"/>
</dbReference>
<keyword evidence="4" id="KW-1185">Reference proteome</keyword>